<evidence type="ECO:0000256" key="1">
    <source>
        <dbReference type="SAM" id="MobiDB-lite"/>
    </source>
</evidence>
<evidence type="ECO:0000313" key="2">
    <source>
        <dbReference type="EMBL" id="KAL2267942.1"/>
    </source>
</evidence>
<sequence length="197" mass="21599">MESTPKSSSRCPLRTADTKGWLSRRPTAYGCLHPASYPSRRPRMDGCGWPLTSGRTPSRKCAAGPREPTSSRPGRFMNRRRHCRVGGTGQARPGRTRRIVVPGGGLLAACRRSVPPGPHGQGRDGARKNGLRSTYRALVSASLVGFPWTGSETDNAISIIKAIQQLRLRLVIEPTSSVYGLQRPSHDICLRFIHQHP</sequence>
<gene>
    <name evidence="2" type="ORF">VTJ83DRAFT_5219</name>
</gene>
<dbReference type="EMBL" id="JAZGUE010000004">
    <property type="protein sequence ID" value="KAL2267942.1"/>
    <property type="molecule type" value="Genomic_DNA"/>
</dbReference>
<dbReference type="RefSeq" id="XP_070866669.1">
    <property type="nucleotide sequence ID" value="XM_071011795.1"/>
</dbReference>
<dbReference type="GeneID" id="98126439"/>
<comment type="caution">
    <text evidence="2">The sequence shown here is derived from an EMBL/GenBank/DDBJ whole genome shotgun (WGS) entry which is preliminary data.</text>
</comment>
<dbReference type="Proteomes" id="UP001600064">
    <property type="component" value="Unassembled WGS sequence"/>
</dbReference>
<keyword evidence="3" id="KW-1185">Reference proteome</keyword>
<feature type="region of interest" description="Disordered" evidence="1">
    <location>
        <begin position="42"/>
        <end position="77"/>
    </location>
</feature>
<protein>
    <submittedName>
        <fullName evidence="2">Uncharacterized protein</fullName>
    </submittedName>
</protein>
<accession>A0ABR4DCC9</accession>
<name>A0ABR4DCC9_9PEZI</name>
<evidence type="ECO:0000313" key="3">
    <source>
        <dbReference type="Proteomes" id="UP001600064"/>
    </source>
</evidence>
<organism evidence="2 3">
    <name type="scientific">Remersonia thermophila</name>
    <dbReference type="NCBI Taxonomy" id="72144"/>
    <lineage>
        <taxon>Eukaryota</taxon>
        <taxon>Fungi</taxon>
        <taxon>Dikarya</taxon>
        <taxon>Ascomycota</taxon>
        <taxon>Pezizomycotina</taxon>
        <taxon>Sordariomycetes</taxon>
        <taxon>Sordariomycetidae</taxon>
        <taxon>Sordariales</taxon>
        <taxon>Sordariales incertae sedis</taxon>
        <taxon>Remersonia</taxon>
    </lineage>
</organism>
<proteinExistence type="predicted"/>
<reference evidence="2 3" key="1">
    <citation type="journal article" date="2024" name="Commun. Biol.">
        <title>Comparative genomic analysis of thermophilic fungi reveals convergent evolutionary adaptations and gene losses.</title>
        <authorList>
            <person name="Steindorff A.S."/>
            <person name="Aguilar-Pontes M.V."/>
            <person name="Robinson A.J."/>
            <person name="Andreopoulos B."/>
            <person name="LaButti K."/>
            <person name="Kuo A."/>
            <person name="Mondo S."/>
            <person name="Riley R."/>
            <person name="Otillar R."/>
            <person name="Haridas S."/>
            <person name="Lipzen A."/>
            <person name="Grimwood J."/>
            <person name="Schmutz J."/>
            <person name="Clum A."/>
            <person name="Reid I.D."/>
            <person name="Moisan M.C."/>
            <person name="Butler G."/>
            <person name="Nguyen T.T.M."/>
            <person name="Dewar K."/>
            <person name="Conant G."/>
            <person name="Drula E."/>
            <person name="Henrissat B."/>
            <person name="Hansel C."/>
            <person name="Singer S."/>
            <person name="Hutchinson M.I."/>
            <person name="de Vries R.P."/>
            <person name="Natvig D.O."/>
            <person name="Powell A.J."/>
            <person name="Tsang A."/>
            <person name="Grigoriev I.V."/>
        </authorList>
    </citation>
    <scope>NUCLEOTIDE SEQUENCE [LARGE SCALE GENOMIC DNA]</scope>
    <source>
        <strain evidence="2 3">ATCC 22073</strain>
    </source>
</reference>